<accession>A0A0R1S433</accession>
<evidence type="ECO:0000256" key="1">
    <source>
        <dbReference type="SAM" id="Phobius"/>
    </source>
</evidence>
<feature type="transmembrane region" description="Helical" evidence="1">
    <location>
        <begin position="20"/>
        <end position="44"/>
    </location>
</feature>
<organism evidence="2 3">
    <name type="scientific">Latilactobacillus fuchuensis DSM 14340 = JCM 11249</name>
    <dbReference type="NCBI Taxonomy" id="1423747"/>
    <lineage>
        <taxon>Bacteria</taxon>
        <taxon>Bacillati</taxon>
        <taxon>Bacillota</taxon>
        <taxon>Bacilli</taxon>
        <taxon>Lactobacillales</taxon>
        <taxon>Lactobacillaceae</taxon>
        <taxon>Latilactobacillus</taxon>
    </lineage>
</organism>
<dbReference type="EMBL" id="AZEX01000016">
    <property type="protein sequence ID" value="KRL61578.1"/>
    <property type="molecule type" value="Genomic_DNA"/>
</dbReference>
<dbReference type="STRING" id="1423747.FC69_GL000625"/>
<dbReference type="AlphaFoldDB" id="A0A0R1S433"/>
<keyword evidence="1" id="KW-1133">Transmembrane helix</keyword>
<sequence length="77" mass="8953">MMIFANYMDQKMRSQKWAKWYFRAFVFMVANWPLWVFTGILGGVALQMRGIVAITLFYGLCALGYGLTSRRTVKTTK</sequence>
<feature type="transmembrane region" description="Helical" evidence="1">
    <location>
        <begin position="50"/>
        <end position="68"/>
    </location>
</feature>
<comment type="caution">
    <text evidence="2">The sequence shown here is derived from an EMBL/GenBank/DDBJ whole genome shotgun (WGS) entry which is preliminary data.</text>
</comment>
<dbReference type="RefSeq" id="WP_155833385.1">
    <property type="nucleotide sequence ID" value="NZ_AZEX01000016.1"/>
</dbReference>
<dbReference type="PATRIC" id="fig|1423747.3.peg.638"/>
<keyword evidence="1" id="KW-0472">Membrane</keyword>
<evidence type="ECO:0000313" key="3">
    <source>
        <dbReference type="Proteomes" id="UP000051264"/>
    </source>
</evidence>
<evidence type="ECO:0000313" key="2">
    <source>
        <dbReference type="EMBL" id="KRL61578.1"/>
    </source>
</evidence>
<keyword evidence="1" id="KW-0812">Transmembrane</keyword>
<dbReference type="Proteomes" id="UP000051264">
    <property type="component" value="Unassembled WGS sequence"/>
</dbReference>
<name>A0A0R1S433_9LACO</name>
<protein>
    <submittedName>
        <fullName evidence="2">Uncharacterized protein</fullName>
    </submittedName>
</protein>
<proteinExistence type="predicted"/>
<reference evidence="2 3" key="1">
    <citation type="journal article" date="2015" name="Genome Announc.">
        <title>Expanding the biotechnology potential of lactobacilli through comparative genomics of 213 strains and associated genera.</title>
        <authorList>
            <person name="Sun Z."/>
            <person name="Harris H.M."/>
            <person name="McCann A."/>
            <person name="Guo C."/>
            <person name="Argimon S."/>
            <person name="Zhang W."/>
            <person name="Yang X."/>
            <person name="Jeffery I.B."/>
            <person name="Cooney J.C."/>
            <person name="Kagawa T.F."/>
            <person name="Liu W."/>
            <person name="Song Y."/>
            <person name="Salvetti E."/>
            <person name="Wrobel A."/>
            <person name="Rasinkangas P."/>
            <person name="Parkhill J."/>
            <person name="Rea M.C."/>
            <person name="O'Sullivan O."/>
            <person name="Ritari J."/>
            <person name="Douillard F.P."/>
            <person name="Paul Ross R."/>
            <person name="Yang R."/>
            <person name="Briner A.E."/>
            <person name="Felis G.E."/>
            <person name="de Vos W.M."/>
            <person name="Barrangou R."/>
            <person name="Klaenhammer T.R."/>
            <person name="Caufield P.W."/>
            <person name="Cui Y."/>
            <person name="Zhang H."/>
            <person name="O'Toole P.W."/>
        </authorList>
    </citation>
    <scope>NUCLEOTIDE SEQUENCE [LARGE SCALE GENOMIC DNA]</scope>
    <source>
        <strain evidence="2 3">DSM 14340</strain>
    </source>
</reference>
<gene>
    <name evidence="2" type="ORF">FC69_GL000625</name>
</gene>